<feature type="region of interest" description="Disordered" evidence="1">
    <location>
        <begin position="236"/>
        <end position="258"/>
    </location>
</feature>
<reference evidence="2 3" key="1">
    <citation type="journal article" date="2016" name="Nat. Commun.">
        <title>Thousands of microbial genomes shed light on interconnected biogeochemical processes in an aquifer system.</title>
        <authorList>
            <person name="Anantharaman K."/>
            <person name="Brown C.T."/>
            <person name="Hug L.A."/>
            <person name="Sharon I."/>
            <person name="Castelle C.J."/>
            <person name="Probst A.J."/>
            <person name="Thomas B.C."/>
            <person name="Singh A."/>
            <person name="Wilkins M.J."/>
            <person name="Karaoz U."/>
            <person name="Brodie E.L."/>
            <person name="Williams K.H."/>
            <person name="Hubbard S.S."/>
            <person name="Banfield J.F."/>
        </authorList>
    </citation>
    <scope>NUCLEOTIDE SEQUENCE [LARGE SCALE GENOMIC DNA]</scope>
</reference>
<evidence type="ECO:0000313" key="2">
    <source>
        <dbReference type="EMBL" id="OGY46296.1"/>
    </source>
</evidence>
<evidence type="ECO:0000313" key="3">
    <source>
        <dbReference type="Proteomes" id="UP000178240"/>
    </source>
</evidence>
<evidence type="ECO:0000256" key="1">
    <source>
        <dbReference type="SAM" id="MobiDB-lite"/>
    </source>
</evidence>
<sequence>MLAGLLLTGCWSLKSARGRDCFDLRSLRYNPNELVSPISLQGFGPQQPVVLGADKTNADQTKISGNGSLTIWINRKLEENLKVGQTTLAESITIMGEPQEVSYAPDAVTSVYRYQEEFDKGYYSALSCFLRKIRTRGEFSYVVTITFKSKIAAAARSDTATSGTTHVTPASAVLEDLGGDQDINAEPKTLVGPKLLGNQAAMPKLNPTQTKFQELVVNSYLVLVLWNDANRDDKFDPLSAGKKVGDSAGNAAKKAAGL</sequence>
<name>A0A1G1Y391_9BACT</name>
<dbReference type="EMBL" id="MHIE01000005">
    <property type="protein sequence ID" value="OGY46296.1"/>
    <property type="molecule type" value="Genomic_DNA"/>
</dbReference>
<dbReference type="Proteomes" id="UP000178240">
    <property type="component" value="Unassembled WGS sequence"/>
</dbReference>
<organism evidence="2 3">
    <name type="scientific">Candidatus Buchananbacteria bacterium RIFCSPHIGHO2_01_FULL_44_11</name>
    <dbReference type="NCBI Taxonomy" id="1797535"/>
    <lineage>
        <taxon>Bacteria</taxon>
        <taxon>Candidatus Buchananiibacteriota</taxon>
    </lineage>
</organism>
<gene>
    <name evidence="2" type="ORF">A2744_01600</name>
</gene>
<dbReference type="AlphaFoldDB" id="A0A1G1Y391"/>
<protein>
    <submittedName>
        <fullName evidence="2">Uncharacterized protein</fullName>
    </submittedName>
</protein>
<proteinExistence type="predicted"/>
<accession>A0A1G1Y391</accession>
<comment type="caution">
    <text evidence="2">The sequence shown here is derived from an EMBL/GenBank/DDBJ whole genome shotgun (WGS) entry which is preliminary data.</text>
</comment>